<organism evidence="5 6">
    <name type="scientific">Acetivibrio clariflavus (strain DSM 19732 / NBRC 101661 / EBR45)</name>
    <name type="common">Clostridium clariflavum</name>
    <dbReference type="NCBI Taxonomy" id="720554"/>
    <lineage>
        <taxon>Bacteria</taxon>
        <taxon>Bacillati</taxon>
        <taxon>Bacillota</taxon>
        <taxon>Clostridia</taxon>
        <taxon>Eubacteriales</taxon>
        <taxon>Oscillospiraceae</taxon>
        <taxon>Acetivibrio</taxon>
    </lineage>
</organism>
<dbReference type="KEGG" id="ccl:Clocl_1928"/>
<dbReference type="SUPFAM" id="SSF53098">
    <property type="entry name" value="Ribonuclease H-like"/>
    <property type="match status" value="1"/>
</dbReference>
<dbReference type="SMART" id="SM00479">
    <property type="entry name" value="EXOIII"/>
    <property type="match status" value="1"/>
</dbReference>
<gene>
    <name evidence="5" type="ordered locus">Clocl_1928</name>
</gene>
<evidence type="ECO:0000259" key="4">
    <source>
        <dbReference type="SMART" id="SM00479"/>
    </source>
</evidence>
<dbReference type="CDD" id="cd06133">
    <property type="entry name" value="ERI-1_3'hExo_like"/>
    <property type="match status" value="1"/>
</dbReference>
<evidence type="ECO:0000256" key="2">
    <source>
        <dbReference type="ARBA" id="ARBA00022801"/>
    </source>
</evidence>
<evidence type="ECO:0000313" key="6">
    <source>
        <dbReference type="Proteomes" id="UP000005435"/>
    </source>
</evidence>
<keyword evidence="3 5" id="KW-0269">Exonuclease</keyword>
<sequence>MNYIIYDLELNSKPFKSSLPNEIIEIGAVKLDSNLNEFDTFQAFIKPKYFKKLFPVVKRKTKITQEDINSAENFKEVITNFRNWIGDNYILVSWGHDDIHHLVTGCKINKLASNWLKKNIDLQKQVSSIYNVPPGQRYSLENALNILGIEAEENLHRALADARYTAQIFQKTFDSLDLNAFISIEFRKKSKKIPRLKYGNKIKSKLKVDIE</sequence>
<reference evidence="5 6" key="2">
    <citation type="journal article" date="2012" name="Stand. Genomic Sci.">
        <title>Complete Genome Sequence of Clostridium clariflavum DSM 19732.</title>
        <authorList>
            <person name="Izquierdo J.A."/>
            <person name="Goodwin L."/>
            <person name="Davenport K.W."/>
            <person name="Teshima H."/>
            <person name="Bruce D."/>
            <person name="Detter C."/>
            <person name="Tapia R."/>
            <person name="Han S."/>
            <person name="Land M."/>
            <person name="Hauser L."/>
            <person name="Jeffries C.D."/>
            <person name="Han J."/>
            <person name="Pitluck S."/>
            <person name="Nolan M."/>
            <person name="Chen A."/>
            <person name="Huntemann M."/>
            <person name="Mavromatis K."/>
            <person name="Mikhailova N."/>
            <person name="Liolios K."/>
            <person name="Woyke T."/>
            <person name="Lynd L.R."/>
        </authorList>
    </citation>
    <scope>NUCLEOTIDE SEQUENCE [LARGE SCALE GENOMIC DNA]</scope>
    <source>
        <strain evidence="6">DSM 19732 / NBRC 101661 / EBR45</strain>
    </source>
</reference>
<dbReference type="InterPro" id="IPR051274">
    <property type="entry name" value="3-5_Exoribonuclease"/>
</dbReference>
<dbReference type="HOGENOM" id="CLU_037266_3_3_9"/>
<dbReference type="InterPro" id="IPR047201">
    <property type="entry name" value="ERI-1_3'hExo-like"/>
</dbReference>
<dbReference type="PANTHER" id="PTHR23044:SF61">
    <property type="entry name" value="3'-5' EXORIBONUCLEASE 1-RELATED"/>
    <property type="match status" value="1"/>
</dbReference>
<evidence type="ECO:0000256" key="3">
    <source>
        <dbReference type="ARBA" id="ARBA00022839"/>
    </source>
</evidence>
<dbReference type="RefSeq" id="WP_014255111.1">
    <property type="nucleotide sequence ID" value="NC_016627.1"/>
</dbReference>
<dbReference type="InterPro" id="IPR012337">
    <property type="entry name" value="RNaseH-like_sf"/>
</dbReference>
<name>G8LVE1_ACECE</name>
<dbReference type="OrthoDB" id="159416at2"/>
<dbReference type="GO" id="GO:0003676">
    <property type="term" value="F:nucleic acid binding"/>
    <property type="evidence" value="ECO:0007669"/>
    <property type="project" value="InterPro"/>
</dbReference>
<protein>
    <submittedName>
        <fullName evidence="5">Inhibitor of the KinA pathway to sporulation, predicted exonuclease</fullName>
    </submittedName>
</protein>
<evidence type="ECO:0000256" key="1">
    <source>
        <dbReference type="ARBA" id="ARBA00022722"/>
    </source>
</evidence>
<dbReference type="EMBL" id="CP003065">
    <property type="protein sequence ID" value="AEV68530.1"/>
    <property type="molecule type" value="Genomic_DNA"/>
</dbReference>
<dbReference type="InterPro" id="IPR036397">
    <property type="entry name" value="RNaseH_sf"/>
</dbReference>
<dbReference type="STRING" id="720554.Clocl_1928"/>
<keyword evidence="1" id="KW-0540">Nuclease</keyword>
<evidence type="ECO:0000313" key="5">
    <source>
        <dbReference type="EMBL" id="AEV68530.1"/>
    </source>
</evidence>
<keyword evidence="6" id="KW-1185">Reference proteome</keyword>
<dbReference type="Gene3D" id="3.30.420.10">
    <property type="entry name" value="Ribonuclease H-like superfamily/Ribonuclease H"/>
    <property type="match status" value="1"/>
</dbReference>
<dbReference type="AlphaFoldDB" id="G8LVE1"/>
<proteinExistence type="predicted"/>
<dbReference type="Proteomes" id="UP000005435">
    <property type="component" value="Chromosome"/>
</dbReference>
<reference evidence="6" key="1">
    <citation type="submission" date="2011-12" db="EMBL/GenBank/DDBJ databases">
        <title>Complete sequence of Clostridium clariflavum DSM 19732.</title>
        <authorList>
            <consortium name="US DOE Joint Genome Institute"/>
            <person name="Lucas S."/>
            <person name="Han J."/>
            <person name="Lapidus A."/>
            <person name="Cheng J.-F."/>
            <person name="Goodwin L."/>
            <person name="Pitluck S."/>
            <person name="Peters L."/>
            <person name="Teshima H."/>
            <person name="Detter J.C."/>
            <person name="Han C."/>
            <person name="Tapia R."/>
            <person name="Land M."/>
            <person name="Hauser L."/>
            <person name="Kyrpides N."/>
            <person name="Ivanova N."/>
            <person name="Pagani I."/>
            <person name="Kitzmiller T."/>
            <person name="Lynd L."/>
            <person name="Izquierdo J."/>
            <person name="Woyke T."/>
        </authorList>
    </citation>
    <scope>NUCLEOTIDE SEQUENCE [LARGE SCALE GENOMIC DNA]</scope>
    <source>
        <strain evidence="6">DSM 19732 / NBRC 101661 / EBR45</strain>
    </source>
</reference>
<keyword evidence="2" id="KW-0378">Hydrolase</keyword>
<dbReference type="Pfam" id="PF00929">
    <property type="entry name" value="RNase_T"/>
    <property type="match status" value="1"/>
</dbReference>
<dbReference type="InterPro" id="IPR013520">
    <property type="entry name" value="Ribonucl_H"/>
</dbReference>
<dbReference type="GO" id="GO:0000175">
    <property type="term" value="F:3'-5'-RNA exonuclease activity"/>
    <property type="evidence" value="ECO:0007669"/>
    <property type="project" value="InterPro"/>
</dbReference>
<accession>G8LVE1</accession>
<feature type="domain" description="Exonuclease" evidence="4">
    <location>
        <begin position="2"/>
        <end position="178"/>
    </location>
</feature>
<dbReference type="PANTHER" id="PTHR23044">
    <property type="entry name" value="3'-5' EXONUCLEASE ERI1-RELATED"/>
    <property type="match status" value="1"/>
</dbReference>
<dbReference type="eggNOG" id="COG5018">
    <property type="taxonomic scope" value="Bacteria"/>
</dbReference>